<proteinExistence type="inferred from homology"/>
<dbReference type="InterPro" id="IPR011268">
    <property type="entry name" value="Purine_phosphorylase"/>
</dbReference>
<dbReference type="Pfam" id="PF01048">
    <property type="entry name" value="PNP_UDP_1"/>
    <property type="match status" value="1"/>
</dbReference>
<evidence type="ECO:0000256" key="1">
    <source>
        <dbReference type="ARBA" id="ARBA00005058"/>
    </source>
</evidence>
<protein>
    <recommendedName>
        <fullName evidence="3">purine-nucleoside phosphorylase</fullName>
        <ecNumber evidence="3">2.4.2.1</ecNumber>
    </recommendedName>
    <alternativeName>
        <fullName evidence="6">Inosine-guanosine phosphorylase</fullName>
    </alternativeName>
</protein>
<dbReference type="UniPathway" id="UPA00606"/>
<dbReference type="PANTHER" id="PTHR11904">
    <property type="entry name" value="METHYLTHIOADENOSINE/PURINE NUCLEOSIDE PHOSPHORYLASE"/>
    <property type="match status" value="1"/>
</dbReference>
<comment type="similarity">
    <text evidence="2">Belongs to the PNP/MTAP phosphorylase family.</text>
</comment>
<dbReference type="CDD" id="cd09009">
    <property type="entry name" value="PNP-EcPNPII_like"/>
    <property type="match status" value="1"/>
</dbReference>
<dbReference type="EC" id="2.4.2.1" evidence="3"/>
<evidence type="ECO:0000256" key="4">
    <source>
        <dbReference type="ARBA" id="ARBA00022676"/>
    </source>
</evidence>
<dbReference type="GO" id="GO:0009116">
    <property type="term" value="P:nucleoside metabolic process"/>
    <property type="evidence" value="ECO:0007669"/>
    <property type="project" value="InterPro"/>
</dbReference>
<accession>X1KY26</accession>
<evidence type="ECO:0000313" key="8">
    <source>
        <dbReference type="EMBL" id="GAI11967.1"/>
    </source>
</evidence>
<sequence length="287" mass="32370">MSKSAFLEEEKFKKTCSYLSSYIPEKIDFGLILGSFLNRCIEFLPLQSKITINISNIPHMLVPSIPGHGKFIAYGKLENKNILIFSGRLHLYEGYDIKEVVYPVNLLSNFLTDNLIITNSAGGINPEFAEDDIMIIKDHINLMFDNPFFGNKYSRKHDYFVDMSCPYHKKLSGIAKEAAEGIGFKLKKGIYAGVKGPVLETRAEIDAFRKLGADAVGMSTVPEVIMANFLKIKVLGLSHIRNIARSNQPEFKNKNNGKKFSHTEGLKKEIFIGKRFAKLIENILKKV</sequence>
<dbReference type="InterPro" id="IPR035994">
    <property type="entry name" value="Nucleoside_phosphorylase_sf"/>
</dbReference>
<dbReference type="InterPro" id="IPR000845">
    <property type="entry name" value="Nucleoside_phosphorylase_d"/>
</dbReference>
<keyword evidence="5" id="KW-0808">Transferase</keyword>
<comment type="pathway">
    <text evidence="1">Purine metabolism; purine nucleoside salvage.</text>
</comment>
<dbReference type="GO" id="GO:0004731">
    <property type="term" value="F:purine-nucleoside phosphorylase activity"/>
    <property type="evidence" value="ECO:0007669"/>
    <property type="project" value="UniProtKB-EC"/>
</dbReference>
<dbReference type="PIRSF" id="PIRSF000477">
    <property type="entry name" value="PurNPase"/>
    <property type="match status" value="1"/>
</dbReference>
<comment type="caution">
    <text evidence="8">The sequence shown here is derived from an EMBL/GenBank/DDBJ whole genome shotgun (WGS) entry which is preliminary data.</text>
</comment>
<reference evidence="8" key="1">
    <citation type="journal article" date="2014" name="Front. Microbiol.">
        <title>High frequency of phylogenetically diverse reductive dehalogenase-homologous genes in deep subseafloor sedimentary metagenomes.</title>
        <authorList>
            <person name="Kawai M."/>
            <person name="Futagami T."/>
            <person name="Toyoda A."/>
            <person name="Takaki Y."/>
            <person name="Nishi S."/>
            <person name="Hori S."/>
            <person name="Arai W."/>
            <person name="Tsubouchi T."/>
            <person name="Morono Y."/>
            <person name="Uchiyama I."/>
            <person name="Ito T."/>
            <person name="Fujiyama A."/>
            <person name="Inagaki F."/>
            <person name="Takami H."/>
        </authorList>
    </citation>
    <scope>NUCLEOTIDE SEQUENCE</scope>
    <source>
        <strain evidence="8">Expedition CK06-06</strain>
    </source>
</reference>
<dbReference type="EMBL" id="BARV01006372">
    <property type="protein sequence ID" value="GAI11967.1"/>
    <property type="molecule type" value="Genomic_DNA"/>
</dbReference>
<keyword evidence="4" id="KW-0328">Glycosyltransferase</keyword>
<evidence type="ECO:0000256" key="3">
    <source>
        <dbReference type="ARBA" id="ARBA00011886"/>
    </source>
</evidence>
<evidence type="ECO:0000256" key="5">
    <source>
        <dbReference type="ARBA" id="ARBA00022679"/>
    </source>
</evidence>
<name>X1KY26_9ZZZZ</name>
<organism evidence="8">
    <name type="scientific">marine sediment metagenome</name>
    <dbReference type="NCBI Taxonomy" id="412755"/>
    <lineage>
        <taxon>unclassified sequences</taxon>
        <taxon>metagenomes</taxon>
        <taxon>ecological metagenomes</taxon>
    </lineage>
</organism>
<dbReference type="NCBIfam" id="TIGR01697">
    <property type="entry name" value="PNPH-PUNA-XAPA"/>
    <property type="match status" value="1"/>
</dbReference>
<evidence type="ECO:0000259" key="7">
    <source>
        <dbReference type="Pfam" id="PF01048"/>
    </source>
</evidence>
<dbReference type="NCBIfam" id="NF006054">
    <property type="entry name" value="PRK08202.1"/>
    <property type="match status" value="1"/>
</dbReference>
<gene>
    <name evidence="8" type="ORF">S06H3_13055</name>
</gene>
<dbReference type="Gene3D" id="3.40.50.1580">
    <property type="entry name" value="Nucleoside phosphorylase domain"/>
    <property type="match status" value="1"/>
</dbReference>
<evidence type="ECO:0000256" key="2">
    <source>
        <dbReference type="ARBA" id="ARBA00006751"/>
    </source>
</evidence>
<dbReference type="PANTHER" id="PTHR11904:SF9">
    <property type="entry name" value="PURINE NUCLEOSIDE PHOSPHORYLASE-RELATED"/>
    <property type="match status" value="1"/>
</dbReference>
<feature type="domain" description="Nucleoside phosphorylase" evidence="7">
    <location>
        <begin position="62"/>
        <end position="252"/>
    </location>
</feature>
<evidence type="ECO:0000256" key="6">
    <source>
        <dbReference type="ARBA" id="ARBA00031036"/>
    </source>
</evidence>
<dbReference type="SUPFAM" id="SSF53167">
    <property type="entry name" value="Purine and uridine phosphorylases"/>
    <property type="match status" value="1"/>
</dbReference>
<dbReference type="GO" id="GO:0005737">
    <property type="term" value="C:cytoplasm"/>
    <property type="evidence" value="ECO:0007669"/>
    <property type="project" value="TreeGrafter"/>
</dbReference>
<dbReference type="AlphaFoldDB" id="X1KY26"/>